<dbReference type="PANTHER" id="PTHR12161:SF5">
    <property type="entry name" value="IST1 HOMOLOG"/>
    <property type="match status" value="1"/>
</dbReference>
<evidence type="ECO:0000256" key="1">
    <source>
        <dbReference type="ARBA" id="ARBA00005536"/>
    </source>
</evidence>
<comment type="similarity">
    <text evidence="1">Belongs to the IST1 family.</text>
</comment>
<feature type="region of interest" description="Disordered" evidence="2">
    <location>
        <begin position="399"/>
        <end position="530"/>
    </location>
</feature>
<dbReference type="Proteomes" id="UP000824120">
    <property type="component" value="Chromosome 4"/>
</dbReference>
<evidence type="ECO:0008006" key="5">
    <source>
        <dbReference type="Google" id="ProtNLM"/>
    </source>
</evidence>
<dbReference type="FunFam" id="1.20.1260.60:FF:000003">
    <property type="entry name" value="IST1-like protein isoform A"/>
    <property type="match status" value="1"/>
</dbReference>
<feature type="compositionally biased region" description="Polar residues" evidence="2">
    <location>
        <begin position="456"/>
        <end position="465"/>
    </location>
</feature>
<accession>A0A9J5ZK78</accession>
<dbReference type="InterPro" id="IPR042277">
    <property type="entry name" value="IST1-like"/>
</dbReference>
<reference evidence="3 4" key="1">
    <citation type="submission" date="2020-09" db="EMBL/GenBank/DDBJ databases">
        <title>De no assembly of potato wild relative species, Solanum commersonii.</title>
        <authorList>
            <person name="Cho K."/>
        </authorList>
    </citation>
    <scope>NUCLEOTIDE SEQUENCE [LARGE SCALE GENOMIC DNA]</scope>
    <source>
        <strain evidence="3">LZ3.2</strain>
        <tissue evidence="3">Leaf</tissue>
    </source>
</reference>
<evidence type="ECO:0000313" key="4">
    <source>
        <dbReference type="Proteomes" id="UP000824120"/>
    </source>
</evidence>
<dbReference type="AlphaFoldDB" id="A0A9J5ZK78"/>
<feature type="compositionally biased region" description="Polar residues" evidence="2">
    <location>
        <begin position="503"/>
        <end position="517"/>
    </location>
</feature>
<feature type="region of interest" description="Disordered" evidence="2">
    <location>
        <begin position="239"/>
        <end position="360"/>
    </location>
</feature>
<feature type="compositionally biased region" description="Basic and acidic residues" evidence="2">
    <location>
        <begin position="278"/>
        <end position="307"/>
    </location>
</feature>
<dbReference type="Pfam" id="PF03398">
    <property type="entry name" value="Ist1"/>
    <property type="match status" value="1"/>
</dbReference>
<dbReference type="OrthoDB" id="29853at2759"/>
<dbReference type="PANTHER" id="PTHR12161">
    <property type="entry name" value="IST1 FAMILY MEMBER"/>
    <property type="match status" value="1"/>
</dbReference>
<dbReference type="EMBL" id="JACXVP010000004">
    <property type="protein sequence ID" value="KAG5612535.1"/>
    <property type="molecule type" value="Genomic_DNA"/>
</dbReference>
<evidence type="ECO:0000313" key="3">
    <source>
        <dbReference type="EMBL" id="KAG5612535.1"/>
    </source>
</evidence>
<name>A0A9J5ZK78_SOLCO</name>
<proteinExistence type="inferred from homology"/>
<comment type="caution">
    <text evidence="3">The sequence shown here is derived from an EMBL/GenBank/DDBJ whole genome shotgun (WGS) entry which is preliminary data.</text>
</comment>
<feature type="non-terminal residue" evidence="3">
    <location>
        <position position="1"/>
    </location>
</feature>
<organism evidence="3 4">
    <name type="scientific">Solanum commersonii</name>
    <name type="common">Commerson's wild potato</name>
    <name type="synonym">Commerson's nightshade</name>
    <dbReference type="NCBI Taxonomy" id="4109"/>
    <lineage>
        <taxon>Eukaryota</taxon>
        <taxon>Viridiplantae</taxon>
        <taxon>Streptophyta</taxon>
        <taxon>Embryophyta</taxon>
        <taxon>Tracheophyta</taxon>
        <taxon>Spermatophyta</taxon>
        <taxon>Magnoliopsida</taxon>
        <taxon>eudicotyledons</taxon>
        <taxon>Gunneridae</taxon>
        <taxon>Pentapetalae</taxon>
        <taxon>asterids</taxon>
        <taxon>lamiids</taxon>
        <taxon>Solanales</taxon>
        <taxon>Solanaceae</taxon>
        <taxon>Solanoideae</taxon>
        <taxon>Solaneae</taxon>
        <taxon>Solanum</taxon>
    </lineage>
</organism>
<feature type="compositionally biased region" description="Basic and acidic residues" evidence="2">
    <location>
        <begin position="420"/>
        <end position="434"/>
    </location>
</feature>
<gene>
    <name evidence="3" type="ORF">H5410_023816</name>
</gene>
<dbReference type="InterPro" id="IPR005061">
    <property type="entry name" value="Ist1"/>
</dbReference>
<feature type="compositionally biased region" description="Low complexity" evidence="2">
    <location>
        <begin position="337"/>
        <end position="356"/>
    </location>
</feature>
<protein>
    <recommendedName>
        <fullName evidence="5">IST1-like protein</fullName>
    </recommendedName>
</protein>
<dbReference type="GO" id="GO:0015031">
    <property type="term" value="P:protein transport"/>
    <property type="evidence" value="ECO:0007669"/>
    <property type="project" value="InterPro"/>
</dbReference>
<keyword evidence="4" id="KW-1185">Reference proteome</keyword>
<feature type="compositionally biased region" description="Basic and acidic residues" evidence="2">
    <location>
        <begin position="518"/>
        <end position="530"/>
    </location>
</feature>
<sequence length="530" mass="58781">SIMDSFFSKGFKAAKCKTMLKLTIPRIKLLRNRREFQLKQMRKEIAKLLETGQEATARIRVEHIIREEKMMAAQEIVELFCELISVRLPIIEAQRECPLDLKEAISSVCFAAPRCADLPELLQVQMMFAGKYGKEFIAAATELMPECGVNRQLIELLSIRAPAPDVKMKLLKEIAEEHHLDWDPSASETELLKSHEDLLNGPTQFVSGAKVPLPKERLDEVQHSASDQVFDKQTESEADFDLDFPEVPKQPLRPSSGGVSAPEMLPFPASALSDSDEEVAKSSDDGELKSHKQDVERDELLQEKVVSKDFGSADSLSAPEEEKQFLPFMVPPPKSPPFSSTERTTTQSTQPPSTTKTKVETDVDLQDVLAAAQAAADSAERAAAAARSAASLAQVRISELTRKRSEEVPVSPSENPFYAEKQESHILEKPHLDLQRQSSNSDGIPSPLHGSPLEHQVSNIPSYDDSTVGVESPISHIHHPGQGLHQPQRLPSMDDETYYSYPNLFNATNGSNPGSRSESFKDNIRSSHDK</sequence>
<dbReference type="Gene3D" id="1.20.1260.60">
    <property type="entry name" value="Vacuolar protein sorting-associated protein Ist1"/>
    <property type="match status" value="1"/>
</dbReference>
<evidence type="ECO:0000256" key="2">
    <source>
        <dbReference type="SAM" id="MobiDB-lite"/>
    </source>
</evidence>